<keyword evidence="4" id="KW-1185">Reference proteome</keyword>
<dbReference type="RefSeq" id="WP_102950811.1">
    <property type="nucleotide sequence ID" value="NZ_CP024847.1"/>
</dbReference>
<dbReference type="Gene3D" id="3.20.20.380">
    <property type="entry name" value="Copper homeostasis (CutC) domain"/>
    <property type="match status" value="1"/>
</dbReference>
<organism evidence="3 4">
    <name type="scientific">Aquella oligotrophica</name>
    <dbReference type="NCBI Taxonomy" id="2067065"/>
    <lineage>
        <taxon>Bacteria</taxon>
        <taxon>Pseudomonadati</taxon>
        <taxon>Pseudomonadota</taxon>
        <taxon>Betaproteobacteria</taxon>
        <taxon>Neisseriales</taxon>
        <taxon>Neisseriaceae</taxon>
        <taxon>Aquella</taxon>
    </lineage>
</organism>
<dbReference type="KEGG" id="nba:CUN60_04145"/>
<evidence type="ECO:0000256" key="2">
    <source>
        <dbReference type="ARBA" id="ARBA00019014"/>
    </source>
</evidence>
<dbReference type="EMBL" id="CP024847">
    <property type="protein sequence ID" value="AUR51512.1"/>
    <property type="molecule type" value="Genomic_DNA"/>
</dbReference>
<dbReference type="AlphaFoldDB" id="A0A2I7N4Y4"/>
<dbReference type="GO" id="GO:0005507">
    <property type="term" value="F:copper ion binding"/>
    <property type="evidence" value="ECO:0007669"/>
    <property type="project" value="TreeGrafter"/>
</dbReference>
<dbReference type="PANTHER" id="PTHR12598:SF0">
    <property type="entry name" value="COPPER HOMEOSTASIS PROTEIN CUTC HOMOLOG"/>
    <property type="match status" value="1"/>
</dbReference>
<name>A0A2I7N4Y4_9NEIS</name>
<comment type="similarity">
    <text evidence="1">Belongs to the CutC family.</text>
</comment>
<reference evidence="4" key="1">
    <citation type="submission" date="2017-11" db="EMBL/GenBank/DDBJ databases">
        <authorList>
            <person name="Chan K.G."/>
            <person name="Lee L.S."/>
        </authorList>
    </citation>
    <scope>NUCLEOTIDE SEQUENCE [LARGE SCALE GENOMIC DNA]</scope>
    <source>
        <strain evidence="4">DSM 100970</strain>
    </source>
</reference>
<evidence type="ECO:0000313" key="4">
    <source>
        <dbReference type="Proteomes" id="UP000236655"/>
    </source>
</evidence>
<dbReference type="InterPro" id="IPR005627">
    <property type="entry name" value="CutC-like"/>
</dbReference>
<protein>
    <recommendedName>
        <fullName evidence="2">Copper homeostasis protein cutC homolog</fullName>
    </recommendedName>
</protein>
<evidence type="ECO:0000313" key="3">
    <source>
        <dbReference type="EMBL" id="AUR51512.1"/>
    </source>
</evidence>
<sequence>MLIEIIATSLEEAIAAEKFGAGRIELIHSFDDGGLSPNLELAKNVCANVSIPVNVMVRPHAKSFLYDKHDLYTILEEIDFLLSHTKINGVVFGCLDSNRRIDAKTLEAVIKFIDGKADLTFHRAIDESADPVIAFSELQSYGCSVNNVLSSGGKATAMEGINTLQLMQEKSCIGGAKLLPGSGVNPQNASILARYLNVCQLHIGTGVRVNNKLEQSLFNELFIQLQSL</sequence>
<dbReference type="InterPro" id="IPR036822">
    <property type="entry name" value="CutC-like_dom_sf"/>
</dbReference>
<evidence type="ECO:0000256" key="1">
    <source>
        <dbReference type="ARBA" id="ARBA00007768"/>
    </source>
</evidence>
<accession>A0A2I7N4Y4</accession>
<dbReference type="Pfam" id="PF03932">
    <property type="entry name" value="CutC"/>
    <property type="match status" value="1"/>
</dbReference>
<dbReference type="PANTHER" id="PTHR12598">
    <property type="entry name" value="COPPER HOMEOSTASIS PROTEIN CUTC"/>
    <property type="match status" value="1"/>
</dbReference>
<dbReference type="Proteomes" id="UP000236655">
    <property type="component" value="Chromosome"/>
</dbReference>
<dbReference type="SUPFAM" id="SSF110395">
    <property type="entry name" value="CutC-like"/>
    <property type="match status" value="1"/>
</dbReference>
<gene>
    <name evidence="3" type="ORF">CUN60_04145</name>
</gene>
<proteinExistence type="inferred from homology"/>
<dbReference type="OrthoDB" id="9815677at2"/>